<reference evidence="1 2" key="1">
    <citation type="submission" date="2019-11" db="EMBL/GenBank/DDBJ databases">
        <title>Whole genome sequence of Oryza granulata.</title>
        <authorList>
            <person name="Li W."/>
        </authorList>
    </citation>
    <scope>NUCLEOTIDE SEQUENCE [LARGE SCALE GENOMIC DNA]</scope>
    <source>
        <strain evidence="2">cv. Menghai</strain>
        <tissue evidence="1">Leaf</tissue>
    </source>
</reference>
<evidence type="ECO:0000313" key="2">
    <source>
        <dbReference type="Proteomes" id="UP000479710"/>
    </source>
</evidence>
<sequence length="81" mass="8638">MAAKGRQSAAVRGRRGEARVFPAKSAVPVAFWPVQCSWGTFRGKGGGFRSLASLGAVLRRGGYGGRRYDAGKLLRRQGSRG</sequence>
<keyword evidence="2" id="KW-1185">Reference proteome</keyword>
<comment type="caution">
    <text evidence="1">The sequence shown here is derived from an EMBL/GenBank/DDBJ whole genome shotgun (WGS) entry which is preliminary data.</text>
</comment>
<organism evidence="1 2">
    <name type="scientific">Oryza meyeriana var. granulata</name>
    <dbReference type="NCBI Taxonomy" id="110450"/>
    <lineage>
        <taxon>Eukaryota</taxon>
        <taxon>Viridiplantae</taxon>
        <taxon>Streptophyta</taxon>
        <taxon>Embryophyta</taxon>
        <taxon>Tracheophyta</taxon>
        <taxon>Spermatophyta</taxon>
        <taxon>Magnoliopsida</taxon>
        <taxon>Liliopsida</taxon>
        <taxon>Poales</taxon>
        <taxon>Poaceae</taxon>
        <taxon>BOP clade</taxon>
        <taxon>Oryzoideae</taxon>
        <taxon>Oryzeae</taxon>
        <taxon>Oryzinae</taxon>
        <taxon>Oryza</taxon>
        <taxon>Oryza meyeriana</taxon>
    </lineage>
</organism>
<accession>A0A6G1DXH5</accession>
<name>A0A6G1DXH5_9ORYZ</name>
<dbReference type="EMBL" id="SPHZ02000005">
    <property type="protein sequence ID" value="KAF0917210.1"/>
    <property type="molecule type" value="Genomic_DNA"/>
</dbReference>
<gene>
    <name evidence="1" type="ORF">E2562_017113</name>
</gene>
<dbReference type="AlphaFoldDB" id="A0A6G1DXH5"/>
<protein>
    <submittedName>
        <fullName evidence="1">Uncharacterized protein</fullName>
    </submittedName>
</protein>
<proteinExistence type="predicted"/>
<evidence type="ECO:0000313" key="1">
    <source>
        <dbReference type="EMBL" id="KAF0917210.1"/>
    </source>
</evidence>
<dbReference type="Proteomes" id="UP000479710">
    <property type="component" value="Unassembled WGS sequence"/>
</dbReference>